<keyword evidence="1" id="KW-0812">Transmembrane</keyword>
<evidence type="ECO:0000313" key="2">
    <source>
        <dbReference type="EMBL" id="MPM90290.1"/>
    </source>
</evidence>
<dbReference type="PANTHER" id="PTHR34703">
    <property type="entry name" value="ANTIPORTER SUBUNIT MNHG2-RELATED"/>
    <property type="match status" value="1"/>
</dbReference>
<gene>
    <name evidence="2" type="ORF">SDC9_137411</name>
</gene>
<reference evidence="2" key="1">
    <citation type="submission" date="2019-08" db="EMBL/GenBank/DDBJ databases">
        <authorList>
            <person name="Kucharzyk K."/>
            <person name="Murdoch R.W."/>
            <person name="Higgins S."/>
            <person name="Loffler F."/>
        </authorList>
    </citation>
    <scope>NUCLEOTIDE SEQUENCE</scope>
</reference>
<feature type="transmembrane region" description="Helical" evidence="1">
    <location>
        <begin position="35"/>
        <end position="56"/>
    </location>
</feature>
<evidence type="ECO:0000256" key="1">
    <source>
        <dbReference type="SAM" id="Phobius"/>
    </source>
</evidence>
<dbReference type="EMBL" id="VSSQ01037568">
    <property type="protein sequence ID" value="MPM90290.1"/>
    <property type="molecule type" value="Genomic_DNA"/>
</dbReference>
<evidence type="ECO:0008006" key="3">
    <source>
        <dbReference type="Google" id="ProtNLM"/>
    </source>
</evidence>
<proteinExistence type="predicted"/>
<name>A0A645DLG8_9ZZZZ</name>
<dbReference type="AlphaFoldDB" id="A0A645DLG8"/>
<dbReference type="InterPro" id="IPR005133">
    <property type="entry name" value="PhaG_MnhG_YufB"/>
</dbReference>
<dbReference type="Pfam" id="PF03334">
    <property type="entry name" value="PhaG_MnhG_YufB"/>
    <property type="match status" value="1"/>
</dbReference>
<protein>
    <recommendedName>
        <fullName evidence="3">Na(+)/H(+) antiporter subunit G</fullName>
    </recommendedName>
</protein>
<accession>A0A645DLG8</accession>
<sequence>MKVLSYLFFIAGLVMVLIGVFGMHRMRTFYGRTMAASLIDGAGSLLFFIGAMLHLGARALTLKIVLLLIMSLIINPVVTHMMLQFAWKSGHKESVKGSGLRAEAAAEEAVP</sequence>
<dbReference type="GO" id="GO:0015385">
    <property type="term" value="F:sodium:proton antiporter activity"/>
    <property type="evidence" value="ECO:0007669"/>
    <property type="project" value="TreeGrafter"/>
</dbReference>
<feature type="transmembrane region" description="Helical" evidence="1">
    <location>
        <begin position="62"/>
        <end position="83"/>
    </location>
</feature>
<organism evidence="2">
    <name type="scientific">bioreactor metagenome</name>
    <dbReference type="NCBI Taxonomy" id="1076179"/>
    <lineage>
        <taxon>unclassified sequences</taxon>
        <taxon>metagenomes</taxon>
        <taxon>ecological metagenomes</taxon>
    </lineage>
</organism>
<keyword evidence="1" id="KW-1133">Transmembrane helix</keyword>
<comment type="caution">
    <text evidence="2">The sequence shown here is derived from an EMBL/GenBank/DDBJ whole genome shotgun (WGS) entry which is preliminary data.</text>
</comment>
<dbReference type="PANTHER" id="PTHR34703:SF1">
    <property type="entry name" value="ANTIPORTER SUBUNIT MNHG2-RELATED"/>
    <property type="match status" value="1"/>
</dbReference>
<feature type="transmembrane region" description="Helical" evidence="1">
    <location>
        <begin position="6"/>
        <end position="23"/>
    </location>
</feature>
<keyword evidence="1" id="KW-0472">Membrane</keyword>